<feature type="domain" description="NAD-dependent epimerase/dehydratase" evidence="2">
    <location>
        <begin position="6"/>
        <end position="294"/>
    </location>
</feature>
<proteinExistence type="inferred from homology"/>
<dbReference type="PANTHER" id="PTHR43000">
    <property type="entry name" value="DTDP-D-GLUCOSE 4,6-DEHYDRATASE-RELATED"/>
    <property type="match status" value="1"/>
</dbReference>
<accession>F8FBT3</accession>
<reference evidence="4" key="1">
    <citation type="submission" date="2011-06" db="EMBL/GenBank/DDBJ databases">
        <title>Complete genome sequence of Paenibacillus mucilaginosus KNP414.</title>
        <authorList>
            <person name="Wang J."/>
            <person name="Hu S."/>
            <person name="Hu X."/>
            <person name="Zhang B."/>
            <person name="Dong D."/>
            <person name="Zhang S."/>
            <person name="Zhao K."/>
            <person name="Wu D."/>
        </authorList>
    </citation>
    <scope>NUCLEOTIDE SEQUENCE [LARGE SCALE GENOMIC DNA]</scope>
    <source>
        <strain evidence="4">KNP414</strain>
    </source>
</reference>
<protein>
    <submittedName>
        <fullName evidence="3">Epimerase</fullName>
    </submittedName>
</protein>
<dbReference type="HOGENOM" id="CLU_040971_1_0_9"/>
<evidence type="ECO:0000313" key="4">
    <source>
        <dbReference type="Proteomes" id="UP000006620"/>
    </source>
</evidence>
<dbReference type="Proteomes" id="UP000006620">
    <property type="component" value="Chromosome"/>
</dbReference>
<evidence type="ECO:0000259" key="2">
    <source>
        <dbReference type="Pfam" id="PF01370"/>
    </source>
</evidence>
<dbReference type="SUPFAM" id="SSF51735">
    <property type="entry name" value="NAD(P)-binding Rossmann-fold domains"/>
    <property type="match status" value="1"/>
</dbReference>
<organism evidence="3 4">
    <name type="scientific">Paenibacillus mucilaginosus (strain KNP414)</name>
    <dbReference type="NCBI Taxonomy" id="1036673"/>
    <lineage>
        <taxon>Bacteria</taxon>
        <taxon>Bacillati</taxon>
        <taxon>Bacillota</taxon>
        <taxon>Bacilli</taxon>
        <taxon>Bacillales</taxon>
        <taxon>Paenibacillaceae</taxon>
        <taxon>Paenibacillus</taxon>
    </lineage>
</organism>
<evidence type="ECO:0000256" key="1">
    <source>
        <dbReference type="ARBA" id="ARBA00007637"/>
    </source>
</evidence>
<dbReference type="AlphaFoldDB" id="F8FBT3"/>
<dbReference type="EMBL" id="CP002869">
    <property type="protein sequence ID" value="AEI43134.1"/>
    <property type="molecule type" value="Genomic_DNA"/>
</dbReference>
<evidence type="ECO:0000313" key="3">
    <source>
        <dbReference type="EMBL" id="AEI43134.1"/>
    </source>
</evidence>
<dbReference type="PATRIC" id="fig|1036673.3.peg.4234"/>
<reference evidence="3 4" key="2">
    <citation type="journal article" date="2013" name="Genome Announc.">
        <title>Genome Sequence of Growth-Improving Paenibacillus mucilaginosus Strain KNP414.</title>
        <authorList>
            <person name="Lu J.J."/>
            <person name="Wang J.F."/>
            <person name="Hu X.F."/>
        </authorList>
    </citation>
    <scope>NUCLEOTIDE SEQUENCE [LARGE SCALE GENOMIC DNA]</scope>
    <source>
        <strain evidence="3 4">KNP414</strain>
    </source>
</reference>
<dbReference type="Gene3D" id="3.90.25.10">
    <property type="entry name" value="UDP-galactose 4-epimerase, domain 1"/>
    <property type="match status" value="1"/>
</dbReference>
<dbReference type="Pfam" id="PF01370">
    <property type="entry name" value="Epimerase"/>
    <property type="match status" value="1"/>
</dbReference>
<dbReference type="Gene3D" id="3.40.50.720">
    <property type="entry name" value="NAD(P)-binding Rossmann-like Domain"/>
    <property type="match status" value="1"/>
</dbReference>
<dbReference type="KEGG" id="pms:KNP414_04604"/>
<dbReference type="InterPro" id="IPR036291">
    <property type="entry name" value="NAD(P)-bd_dom_sf"/>
</dbReference>
<gene>
    <name evidence="3" type="ordered locus">KNP414_04604</name>
</gene>
<comment type="similarity">
    <text evidence="1">Belongs to the NAD(P)-dependent epimerase/dehydratase family.</text>
</comment>
<dbReference type="InterPro" id="IPR001509">
    <property type="entry name" value="Epimerase_deHydtase"/>
</dbReference>
<name>F8FBT3_PAEMK</name>
<sequence>MKVMKILIAGADGYLGWSLAQALTIRGHEVAGVDNGFRRQWVEEMGSWSAIPVAGIKERLQAFQERYGRELKYWQGDLRSYPFVEEIVREFRPDAVVHLGECPSAPYSAIDVEHAVFVQTNNLTSTFHLLFAMKEHVPDAHLVKLGTMGEYGTPNLDIPEGFFEVEFRGRKDRLPFPRQAGSWYHWSKVHGSNNVMFACKLWELAATDIMQGVVFGTHLEAMGSDGRLATRLDFDQAFGTIVNRFCCQAVIGHPLTLYGSGHQQRGFLPLEDSMQCLTLAVENPPRKGEYRVLNQFQNVYRLDEWANKVASVAEGLGLPVEIRHVENPRRELEEHHYRPDHAELLRLGYQPSQDVDRVLAGMIARLKPWAERIRAKEAVLLPDIRWDGQRSRVAYR</sequence>